<dbReference type="AlphaFoldDB" id="A0A516KCE4"/>
<dbReference type="KEGG" id="aqt:FN924_01975"/>
<evidence type="ECO:0000256" key="3">
    <source>
        <dbReference type="ARBA" id="ARBA00022692"/>
    </source>
</evidence>
<feature type="transmembrane region" description="Helical" evidence="6">
    <location>
        <begin position="108"/>
        <end position="124"/>
    </location>
</feature>
<dbReference type="PANTHER" id="PTHR38459">
    <property type="entry name" value="PROPHAGE BACTOPRENOL-LINKED GLUCOSE TRANSLOCASE HOMOLOG"/>
    <property type="match status" value="1"/>
</dbReference>
<protein>
    <submittedName>
        <fullName evidence="8">GtrA family protein</fullName>
    </submittedName>
</protein>
<keyword evidence="4 6" id="KW-1133">Transmembrane helix</keyword>
<evidence type="ECO:0000256" key="5">
    <source>
        <dbReference type="ARBA" id="ARBA00023136"/>
    </source>
</evidence>
<dbReference type="InterPro" id="IPR007267">
    <property type="entry name" value="GtrA_DPMS_TM"/>
</dbReference>
<dbReference type="OrthoDB" id="9812049at2"/>
<dbReference type="Proteomes" id="UP000315215">
    <property type="component" value="Chromosome"/>
</dbReference>
<evidence type="ECO:0000313" key="9">
    <source>
        <dbReference type="Proteomes" id="UP000315215"/>
    </source>
</evidence>
<keyword evidence="5 6" id="KW-0472">Membrane</keyword>
<name>A0A516KCE4_9BACI</name>
<evidence type="ECO:0000259" key="7">
    <source>
        <dbReference type="Pfam" id="PF04138"/>
    </source>
</evidence>
<gene>
    <name evidence="8" type="ORF">FN924_01975</name>
</gene>
<feature type="transmembrane region" description="Helical" evidence="6">
    <location>
        <begin position="9"/>
        <end position="28"/>
    </location>
</feature>
<proteinExistence type="inferred from homology"/>
<comment type="similarity">
    <text evidence="2">Belongs to the GtrA family.</text>
</comment>
<dbReference type="GO" id="GO:0000271">
    <property type="term" value="P:polysaccharide biosynthetic process"/>
    <property type="evidence" value="ECO:0007669"/>
    <property type="project" value="InterPro"/>
</dbReference>
<reference evidence="8 9" key="1">
    <citation type="submission" date="2019-07" db="EMBL/GenBank/DDBJ databases">
        <authorList>
            <person name="Li J."/>
        </authorList>
    </citation>
    <scope>NUCLEOTIDE SEQUENCE [LARGE SCALE GENOMIC DNA]</scope>
    <source>
        <strain evidence="8 9">TKL69</strain>
    </source>
</reference>
<comment type="subcellular location">
    <subcellularLocation>
        <location evidence="1">Membrane</location>
        <topology evidence="1">Multi-pass membrane protein</topology>
    </subcellularLocation>
</comment>
<dbReference type="PANTHER" id="PTHR38459:SF1">
    <property type="entry name" value="PROPHAGE BACTOPRENOL-LINKED GLUCOSE TRANSLOCASE HOMOLOG"/>
    <property type="match status" value="1"/>
</dbReference>
<dbReference type="InterPro" id="IPR051401">
    <property type="entry name" value="GtrA_CellWall_Glycosyl"/>
</dbReference>
<sequence length="132" mass="14667">MALKLFSKFLAVGILNTIVGISLMYSLYYLGFSYWWATFLGNGVGACVSFGLNRSFTFNSEASVRKTILPFFLVIGVCYVLAYSISIGVLKQILSIVPLIPLNHVEDFAILVGAGIYTVLNFIGQRQFVFMR</sequence>
<dbReference type="GO" id="GO:0005886">
    <property type="term" value="C:plasma membrane"/>
    <property type="evidence" value="ECO:0007669"/>
    <property type="project" value="TreeGrafter"/>
</dbReference>
<evidence type="ECO:0000256" key="4">
    <source>
        <dbReference type="ARBA" id="ARBA00022989"/>
    </source>
</evidence>
<evidence type="ECO:0000256" key="6">
    <source>
        <dbReference type="SAM" id="Phobius"/>
    </source>
</evidence>
<keyword evidence="9" id="KW-1185">Reference proteome</keyword>
<evidence type="ECO:0000256" key="2">
    <source>
        <dbReference type="ARBA" id="ARBA00009399"/>
    </source>
</evidence>
<keyword evidence="3 6" id="KW-0812">Transmembrane</keyword>
<feature type="transmembrane region" description="Helical" evidence="6">
    <location>
        <begin position="68"/>
        <end position="88"/>
    </location>
</feature>
<accession>A0A516KCE4</accession>
<evidence type="ECO:0000313" key="8">
    <source>
        <dbReference type="EMBL" id="QDP39083.1"/>
    </source>
</evidence>
<feature type="transmembrane region" description="Helical" evidence="6">
    <location>
        <begin position="34"/>
        <end position="56"/>
    </location>
</feature>
<dbReference type="Pfam" id="PF04138">
    <property type="entry name" value="GtrA_DPMS_TM"/>
    <property type="match status" value="1"/>
</dbReference>
<evidence type="ECO:0000256" key="1">
    <source>
        <dbReference type="ARBA" id="ARBA00004141"/>
    </source>
</evidence>
<dbReference type="EMBL" id="CP041666">
    <property type="protein sequence ID" value="QDP39083.1"/>
    <property type="molecule type" value="Genomic_DNA"/>
</dbReference>
<organism evidence="8 9">
    <name type="scientific">Radiobacillus deserti</name>
    <dbReference type="NCBI Taxonomy" id="2594883"/>
    <lineage>
        <taxon>Bacteria</taxon>
        <taxon>Bacillati</taxon>
        <taxon>Bacillota</taxon>
        <taxon>Bacilli</taxon>
        <taxon>Bacillales</taxon>
        <taxon>Bacillaceae</taxon>
        <taxon>Radiobacillus</taxon>
    </lineage>
</organism>
<dbReference type="RefSeq" id="WP_143891833.1">
    <property type="nucleotide sequence ID" value="NZ_CP041666.1"/>
</dbReference>
<feature type="domain" description="GtrA/DPMS transmembrane" evidence="7">
    <location>
        <begin position="8"/>
        <end position="130"/>
    </location>
</feature>